<dbReference type="RefSeq" id="XP_002430104.1">
    <property type="nucleotide sequence ID" value="XM_002430059.1"/>
</dbReference>
<dbReference type="EnsemblMetazoa" id="PHUM463140-RA">
    <property type="protein sequence ID" value="PHUM463140-PA"/>
    <property type="gene ID" value="PHUM463140"/>
</dbReference>
<sequence length="177" mass="20879">METSPSYGETEYDLNNGETIKNFLEKSECQEKNERPISPSSDASTSGVCSLASSDFESLEENYNKDNLKYHHHQQEEEEEEEDNYFNDPVIIYQKRNLLNVFDNIYPYSVFQTTNVPQMNLSNYWERRSIYHRLGPYGKINEFDLQKCFLFEIFIIKLQNPTLESENGRKEKNSEPT</sequence>
<reference evidence="2" key="1">
    <citation type="submission" date="2007-04" db="EMBL/GenBank/DDBJ databases">
        <title>Annotation of Pediculus humanus corporis strain USDA.</title>
        <authorList>
            <person name="Kirkness E."/>
            <person name="Hannick L."/>
            <person name="Hass B."/>
            <person name="Bruggner R."/>
            <person name="Lawson D."/>
            <person name="Bidwell S."/>
            <person name="Joardar V."/>
            <person name="Caler E."/>
            <person name="Walenz B."/>
            <person name="Inman J."/>
            <person name="Schobel S."/>
            <person name="Galinsky K."/>
            <person name="Amedeo P."/>
            <person name="Strausberg R."/>
        </authorList>
    </citation>
    <scope>NUCLEOTIDE SEQUENCE</scope>
    <source>
        <strain evidence="2">USDA</strain>
    </source>
</reference>
<dbReference type="GeneID" id="8238471"/>
<dbReference type="EMBL" id="AAZO01005639">
    <property type="status" value="NOT_ANNOTATED_CDS"/>
    <property type="molecule type" value="Genomic_DNA"/>
</dbReference>
<feature type="compositionally biased region" description="Polar residues" evidence="1">
    <location>
        <begin position="38"/>
        <end position="49"/>
    </location>
</feature>
<feature type="region of interest" description="Disordered" evidence="1">
    <location>
        <begin position="1"/>
        <end position="49"/>
    </location>
</feature>
<reference evidence="3" key="3">
    <citation type="submission" date="2021-02" db="UniProtKB">
        <authorList>
            <consortium name="EnsemblMetazoa"/>
        </authorList>
    </citation>
    <scope>IDENTIFICATION</scope>
    <source>
        <strain evidence="3">USDA</strain>
    </source>
</reference>
<proteinExistence type="predicted"/>
<dbReference type="KEGG" id="phu:Phum_PHUM463140"/>
<dbReference type="Proteomes" id="UP000009046">
    <property type="component" value="Unassembled WGS sequence"/>
</dbReference>
<evidence type="ECO:0000313" key="3">
    <source>
        <dbReference type="EnsemblMetazoa" id="PHUM463140-PA"/>
    </source>
</evidence>
<gene>
    <name evidence="3" type="primary">8238471</name>
    <name evidence="2" type="ORF">Phum_PHUM463140</name>
</gene>
<dbReference type="VEuPathDB" id="VectorBase:PHUM463140"/>
<dbReference type="InParanoid" id="E0VVG0"/>
<dbReference type="AlphaFoldDB" id="E0VVG0"/>
<dbReference type="OrthoDB" id="6819088at2759"/>
<keyword evidence="4" id="KW-1185">Reference proteome</keyword>
<evidence type="ECO:0000313" key="4">
    <source>
        <dbReference type="Proteomes" id="UP000009046"/>
    </source>
</evidence>
<reference evidence="2" key="2">
    <citation type="submission" date="2007-04" db="EMBL/GenBank/DDBJ databases">
        <title>The genome of the human body louse.</title>
        <authorList>
            <consortium name="The Human Body Louse Genome Consortium"/>
            <person name="Kirkness E."/>
            <person name="Walenz B."/>
            <person name="Hass B."/>
            <person name="Bruggner R."/>
            <person name="Strausberg R."/>
        </authorList>
    </citation>
    <scope>NUCLEOTIDE SEQUENCE</scope>
    <source>
        <strain evidence="2">USDA</strain>
    </source>
</reference>
<protein>
    <submittedName>
        <fullName evidence="2 3">Uncharacterized protein</fullName>
    </submittedName>
</protein>
<accession>E0VVG0</accession>
<evidence type="ECO:0000256" key="1">
    <source>
        <dbReference type="SAM" id="MobiDB-lite"/>
    </source>
</evidence>
<dbReference type="CTD" id="8238471"/>
<dbReference type="HOGENOM" id="CLU_1519668_0_0_1"/>
<evidence type="ECO:0000313" key="2">
    <source>
        <dbReference type="EMBL" id="EEB17366.1"/>
    </source>
</evidence>
<name>E0VVG0_PEDHC</name>
<dbReference type="EMBL" id="DS235811">
    <property type="protein sequence ID" value="EEB17366.1"/>
    <property type="molecule type" value="Genomic_DNA"/>
</dbReference>
<organism>
    <name type="scientific">Pediculus humanus subsp. corporis</name>
    <name type="common">Body louse</name>
    <dbReference type="NCBI Taxonomy" id="121224"/>
    <lineage>
        <taxon>Eukaryota</taxon>
        <taxon>Metazoa</taxon>
        <taxon>Ecdysozoa</taxon>
        <taxon>Arthropoda</taxon>
        <taxon>Hexapoda</taxon>
        <taxon>Insecta</taxon>
        <taxon>Pterygota</taxon>
        <taxon>Neoptera</taxon>
        <taxon>Paraneoptera</taxon>
        <taxon>Psocodea</taxon>
        <taxon>Troctomorpha</taxon>
        <taxon>Phthiraptera</taxon>
        <taxon>Anoplura</taxon>
        <taxon>Pediculidae</taxon>
        <taxon>Pediculus</taxon>
    </lineage>
</organism>
<feature type="compositionally biased region" description="Basic and acidic residues" evidence="1">
    <location>
        <begin position="23"/>
        <end position="35"/>
    </location>
</feature>